<proteinExistence type="predicted"/>
<keyword evidence="1" id="KW-0732">Signal</keyword>
<comment type="caution">
    <text evidence="2">The sequence shown here is derived from an EMBL/GenBank/DDBJ whole genome shotgun (WGS) entry which is preliminary data.</text>
</comment>
<dbReference type="Pfam" id="PF12779">
    <property type="entry name" value="WXXGXW"/>
    <property type="match status" value="1"/>
</dbReference>
<keyword evidence="3" id="KW-1185">Reference proteome</keyword>
<sequence>MILRRLAAVALLSTALLAAAGVHGRMLQDRGAGDGVTVIAPRPPPPPMLERVPPRPGYLWAHGYWRWNGHDYVAVPGHWERVRAGYRYLNPHWEHRPDGWHWRVGVWVSG</sequence>
<gene>
    <name evidence="2" type="ORF">ACFPPA_06050</name>
</gene>
<evidence type="ECO:0000313" key="3">
    <source>
        <dbReference type="Proteomes" id="UP001596114"/>
    </source>
</evidence>
<evidence type="ECO:0000313" key="2">
    <source>
        <dbReference type="EMBL" id="MFC5525301.1"/>
    </source>
</evidence>
<dbReference type="Proteomes" id="UP001596114">
    <property type="component" value="Unassembled WGS sequence"/>
</dbReference>
<dbReference type="EMBL" id="JBHSNF010000001">
    <property type="protein sequence ID" value="MFC5525301.1"/>
    <property type="molecule type" value="Genomic_DNA"/>
</dbReference>
<organism evidence="2 3">
    <name type="scientific">Rhodanobacter ginsengisoli</name>
    <dbReference type="NCBI Taxonomy" id="418646"/>
    <lineage>
        <taxon>Bacteria</taxon>
        <taxon>Pseudomonadati</taxon>
        <taxon>Pseudomonadota</taxon>
        <taxon>Gammaproteobacteria</taxon>
        <taxon>Lysobacterales</taxon>
        <taxon>Rhodanobacteraceae</taxon>
        <taxon>Rhodanobacter</taxon>
    </lineage>
</organism>
<protein>
    <recommendedName>
        <fullName evidence="4">BcpO-related WXXGXW repeat protein</fullName>
    </recommendedName>
</protein>
<feature type="signal peptide" evidence="1">
    <location>
        <begin position="1"/>
        <end position="20"/>
    </location>
</feature>
<evidence type="ECO:0008006" key="4">
    <source>
        <dbReference type="Google" id="ProtNLM"/>
    </source>
</evidence>
<reference evidence="3" key="1">
    <citation type="journal article" date="2019" name="Int. J. Syst. Evol. Microbiol.">
        <title>The Global Catalogue of Microorganisms (GCM) 10K type strain sequencing project: providing services to taxonomists for standard genome sequencing and annotation.</title>
        <authorList>
            <consortium name="The Broad Institute Genomics Platform"/>
            <consortium name="The Broad Institute Genome Sequencing Center for Infectious Disease"/>
            <person name="Wu L."/>
            <person name="Ma J."/>
        </authorList>
    </citation>
    <scope>NUCLEOTIDE SEQUENCE [LARGE SCALE GENOMIC DNA]</scope>
    <source>
        <strain evidence="3">CGMCC 1.16619</strain>
    </source>
</reference>
<feature type="chain" id="PRO_5047264851" description="BcpO-related WXXGXW repeat protein" evidence="1">
    <location>
        <begin position="21"/>
        <end position="110"/>
    </location>
</feature>
<evidence type="ECO:0000256" key="1">
    <source>
        <dbReference type="SAM" id="SignalP"/>
    </source>
</evidence>
<accession>A0ABW0QK45</accession>
<dbReference type="RefSeq" id="WP_377318254.1">
    <property type="nucleotide sequence ID" value="NZ_JBHSNF010000001.1"/>
</dbReference>
<dbReference type="InterPro" id="IPR024447">
    <property type="entry name" value="YXWGXW_rpt"/>
</dbReference>
<name>A0ABW0QK45_9GAMM</name>